<dbReference type="EC" id="1.3.98.3" evidence="2"/>
<dbReference type="PANTHER" id="PTHR13932:SF1">
    <property type="entry name" value="OXYGEN-INDEPENDENT COPROPORPHYRINOGEN-III OXIDASE-LIKE PROTEIN HEMZ"/>
    <property type="match status" value="1"/>
</dbReference>
<dbReference type="RefSeq" id="WP_249297868.1">
    <property type="nucleotide sequence ID" value="NZ_JACRSX010000008.1"/>
</dbReference>
<dbReference type="InterPro" id="IPR058240">
    <property type="entry name" value="rSAM_sf"/>
</dbReference>
<comment type="caution">
    <text evidence="2">The sequence shown here is derived from an EMBL/GenBank/DDBJ whole genome shotgun (WGS) entry which is preliminary data.</text>
</comment>
<dbReference type="InterPro" id="IPR006638">
    <property type="entry name" value="Elp3/MiaA/NifB-like_rSAM"/>
</dbReference>
<dbReference type="SUPFAM" id="SSF102114">
    <property type="entry name" value="Radical SAM enzymes"/>
    <property type="match status" value="1"/>
</dbReference>
<dbReference type="CDD" id="cd01335">
    <property type="entry name" value="Radical_SAM"/>
    <property type="match status" value="1"/>
</dbReference>
<evidence type="ECO:0000313" key="2">
    <source>
        <dbReference type="EMBL" id="MBC8562498.1"/>
    </source>
</evidence>
<dbReference type="PROSITE" id="PS51918">
    <property type="entry name" value="RADICAL_SAM"/>
    <property type="match status" value="1"/>
</dbReference>
<gene>
    <name evidence="2" type="primary">hemZ</name>
    <name evidence="2" type="ORF">H8704_07640</name>
</gene>
<dbReference type="InterPro" id="IPR023995">
    <property type="entry name" value="HemZ"/>
</dbReference>
<proteinExistence type="predicted"/>
<protein>
    <submittedName>
        <fullName evidence="2">Coproporphyrinogen dehydrogenase HemZ</fullName>
        <ecNumber evidence="2">1.3.98.3</ecNumber>
    </submittedName>
</protein>
<feature type="domain" description="Radical SAM core" evidence="1">
    <location>
        <begin position="192"/>
        <end position="428"/>
    </location>
</feature>
<keyword evidence="2" id="KW-0560">Oxidoreductase</keyword>
<dbReference type="SFLD" id="SFLDG01082">
    <property type="entry name" value="B12-binding_domain_containing"/>
    <property type="match status" value="1"/>
</dbReference>
<dbReference type="Proteomes" id="UP000606193">
    <property type="component" value="Unassembled WGS sequence"/>
</dbReference>
<dbReference type="NCBIfam" id="TIGR03994">
    <property type="entry name" value="rSAM_HemZ"/>
    <property type="match status" value="1"/>
</dbReference>
<name>A0ABR7N1J8_9FIRM</name>
<reference evidence="2 3" key="1">
    <citation type="submission" date="2020-08" db="EMBL/GenBank/DDBJ databases">
        <title>Genome public.</title>
        <authorList>
            <person name="Liu C."/>
            <person name="Sun Q."/>
        </authorList>
    </citation>
    <scope>NUCLEOTIDE SEQUENCE [LARGE SCALE GENOMIC DNA]</scope>
    <source>
        <strain evidence="2 3">NSJ-37</strain>
    </source>
</reference>
<dbReference type="InterPro" id="IPR023404">
    <property type="entry name" value="rSAM_horseshoe"/>
</dbReference>
<dbReference type="InterPro" id="IPR007197">
    <property type="entry name" value="rSAM"/>
</dbReference>
<organism evidence="2 3">
    <name type="scientific">Jutongia huaianensis</name>
    <dbReference type="NCBI Taxonomy" id="2763668"/>
    <lineage>
        <taxon>Bacteria</taxon>
        <taxon>Bacillati</taxon>
        <taxon>Bacillota</taxon>
        <taxon>Clostridia</taxon>
        <taxon>Lachnospirales</taxon>
        <taxon>Lachnospiraceae</taxon>
        <taxon>Jutongia</taxon>
    </lineage>
</organism>
<dbReference type="EMBL" id="JACRSX010000008">
    <property type="protein sequence ID" value="MBC8562498.1"/>
    <property type="molecule type" value="Genomic_DNA"/>
</dbReference>
<keyword evidence="3" id="KW-1185">Reference proteome</keyword>
<sequence>MIDIVLSERDFDYELQALVTGFFPGVHNRVLIQPEQEDAALFELAERESGDGISLLTGVFLGQYEIRGWVLGKGHLHRNSVSVSGGQDFHKHVDKTTHPYRTTYKNKLKKLLFELYSSIPEEELPEGIQRSIPVWGTMTGVRPTKIPMNRLLEGEPLEQVRRSMEEEYCCSGGKAELCLDIAVREAKLLQKAEYDKGYSLYIAIPFCPSTCLYCSFPSYPLERFQALIPDYLEALKKEIRFCAGLQRGKRLTSVYIGGGTPTTLSAGQMEELLQCLYESFPVNEAAEITVEAGRPDSITREKLMVLRKFDVERISVNPQTMQDKTLQSIGRHHTVEQTKEVFALARECGFENINMDLIIGLPGETPEDFENTLEQIRKLDPDSITIHSLVVKRASRLRRLLDEGAVPEEERAHRMEKMMELGLTFAAENGYQPYYMYRQKNTAGYAGSSGQENIGFAREGKECLYNILIMEEMQSIAALGAGASTKCYDRQRHIVSRVENVKSVTDYISRIDEMLQRKQEHGMGD</sequence>
<dbReference type="SFLD" id="SFLDS00029">
    <property type="entry name" value="Radical_SAM"/>
    <property type="match status" value="1"/>
</dbReference>
<dbReference type="SMART" id="SM00729">
    <property type="entry name" value="Elp3"/>
    <property type="match status" value="1"/>
</dbReference>
<evidence type="ECO:0000313" key="3">
    <source>
        <dbReference type="Proteomes" id="UP000606193"/>
    </source>
</evidence>
<dbReference type="PANTHER" id="PTHR13932">
    <property type="entry name" value="COPROPORPHYRINIGEN III OXIDASE"/>
    <property type="match status" value="1"/>
</dbReference>
<accession>A0ABR7N1J8</accession>
<dbReference type="SFLD" id="SFLDG01065">
    <property type="entry name" value="anaerobic_coproporphyrinogen-I"/>
    <property type="match status" value="1"/>
</dbReference>
<dbReference type="Pfam" id="PF04055">
    <property type="entry name" value="Radical_SAM"/>
    <property type="match status" value="1"/>
</dbReference>
<dbReference type="InterPro" id="IPR034505">
    <property type="entry name" value="Coproporphyrinogen-III_oxidase"/>
</dbReference>
<dbReference type="GO" id="GO:0051989">
    <property type="term" value="F:coproporphyrinogen dehydrogenase activity"/>
    <property type="evidence" value="ECO:0007669"/>
    <property type="project" value="UniProtKB-EC"/>
</dbReference>
<evidence type="ECO:0000259" key="1">
    <source>
        <dbReference type="PROSITE" id="PS51918"/>
    </source>
</evidence>
<dbReference type="Gene3D" id="3.80.30.20">
    <property type="entry name" value="tm_1862 like domain"/>
    <property type="match status" value="1"/>
</dbReference>
<dbReference type="SFLD" id="SFLDF00310">
    <property type="entry name" value="oxygen-independent_coproporphy"/>
    <property type="match status" value="1"/>
</dbReference>